<evidence type="ECO:0000313" key="2">
    <source>
        <dbReference type="EMBL" id="GAA2984838.1"/>
    </source>
</evidence>
<evidence type="ECO:0000313" key="3">
    <source>
        <dbReference type="Proteomes" id="UP001499930"/>
    </source>
</evidence>
<keyword evidence="3" id="KW-1185">Reference proteome</keyword>
<gene>
    <name evidence="2" type="ORF">GCM10017559_00530</name>
</gene>
<dbReference type="Proteomes" id="UP001499930">
    <property type="component" value="Unassembled WGS sequence"/>
</dbReference>
<dbReference type="EMBL" id="BAAAWD010000001">
    <property type="protein sequence ID" value="GAA2984838.1"/>
    <property type="molecule type" value="Genomic_DNA"/>
</dbReference>
<proteinExistence type="predicted"/>
<reference evidence="2 3" key="1">
    <citation type="journal article" date="2019" name="Int. J. Syst. Evol. Microbiol.">
        <title>The Global Catalogue of Microorganisms (GCM) 10K type strain sequencing project: providing services to taxonomists for standard genome sequencing and annotation.</title>
        <authorList>
            <consortium name="The Broad Institute Genomics Platform"/>
            <consortium name="The Broad Institute Genome Sequencing Center for Infectious Disease"/>
            <person name="Wu L."/>
            <person name="Ma J."/>
        </authorList>
    </citation>
    <scope>NUCLEOTIDE SEQUENCE [LARGE SCALE GENOMIC DNA]</scope>
    <source>
        <strain evidence="2 3">JCM 3106</strain>
    </source>
</reference>
<accession>A0ABN3XPD4</accession>
<comment type="caution">
    <text evidence="2">The sequence shown here is derived from an EMBL/GenBank/DDBJ whole genome shotgun (WGS) entry which is preliminary data.</text>
</comment>
<feature type="compositionally biased region" description="Low complexity" evidence="1">
    <location>
        <begin position="10"/>
        <end position="32"/>
    </location>
</feature>
<protein>
    <submittedName>
        <fullName evidence="2">Uncharacterized protein</fullName>
    </submittedName>
</protein>
<sequence length="76" mass="7490">MTGPAGGTAGTARAPAGSTTPRPARTPGPARSRNGDGTAAGRRLPAAVPSGRRGQPVKAQDVPLRVKPAGADRTPL</sequence>
<name>A0ABN3XPD4_9ACTN</name>
<organism evidence="2 3">
    <name type="scientific">Streptosporangium longisporum</name>
    <dbReference type="NCBI Taxonomy" id="46187"/>
    <lineage>
        <taxon>Bacteria</taxon>
        <taxon>Bacillati</taxon>
        <taxon>Actinomycetota</taxon>
        <taxon>Actinomycetes</taxon>
        <taxon>Streptosporangiales</taxon>
        <taxon>Streptosporangiaceae</taxon>
        <taxon>Streptosporangium</taxon>
    </lineage>
</organism>
<feature type="region of interest" description="Disordered" evidence="1">
    <location>
        <begin position="1"/>
        <end position="76"/>
    </location>
</feature>
<evidence type="ECO:0000256" key="1">
    <source>
        <dbReference type="SAM" id="MobiDB-lite"/>
    </source>
</evidence>